<organism evidence="2 3">
    <name type="scientific">Epilithonimonas hungarica</name>
    <dbReference type="NCBI Taxonomy" id="454006"/>
    <lineage>
        <taxon>Bacteria</taxon>
        <taxon>Pseudomonadati</taxon>
        <taxon>Bacteroidota</taxon>
        <taxon>Flavobacteriia</taxon>
        <taxon>Flavobacteriales</taxon>
        <taxon>Weeksellaceae</taxon>
        <taxon>Chryseobacterium group</taxon>
        <taxon>Epilithonimonas</taxon>
    </lineage>
</organism>
<evidence type="ECO:0000313" key="3">
    <source>
        <dbReference type="Proteomes" id="UP000199203"/>
    </source>
</evidence>
<keyword evidence="3" id="KW-1185">Reference proteome</keyword>
<sequence length="179" mass="20624">MKKKLLTIFGILLVTLFIIYNVGIDIGSLHLGKRTDDIEVNNQYDIRSSDFYKQFLSTDQLVVVNLWATWCQPCVEEMPMFLELQKEFPDVRFATLSIDKDSGKLKDFLMKNKSLPDVTLQNAAYRKAIRNFLENRSEKSLIYTEIVPITYFIKSGKVVKKIEGSMDKKKITSIIGSLK</sequence>
<dbReference type="STRING" id="454006.SAMN05421825_3668"/>
<dbReference type="Pfam" id="PF00578">
    <property type="entry name" value="AhpC-TSA"/>
    <property type="match status" value="1"/>
</dbReference>
<proteinExistence type="predicted"/>
<dbReference type="PROSITE" id="PS51352">
    <property type="entry name" value="THIOREDOXIN_2"/>
    <property type="match status" value="1"/>
</dbReference>
<dbReference type="OrthoDB" id="9815205at2"/>
<protein>
    <submittedName>
        <fullName evidence="2">Thiol-disulfide isomerase or thioredoxin</fullName>
    </submittedName>
</protein>
<dbReference type="GO" id="GO:0016853">
    <property type="term" value="F:isomerase activity"/>
    <property type="evidence" value="ECO:0007669"/>
    <property type="project" value="UniProtKB-KW"/>
</dbReference>
<reference evidence="3" key="1">
    <citation type="submission" date="2016-10" db="EMBL/GenBank/DDBJ databases">
        <authorList>
            <person name="Varghese N."/>
            <person name="Submissions S."/>
        </authorList>
    </citation>
    <scope>NUCLEOTIDE SEQUENCE [LARGE SCALE GENOMIC DNA]</scope>
    <source>
        <strain evidence="3">DSM 19684</strain>
    </source>
</reference>
<name>A0A1G7VL41_9FLAO</name>
<dbReference type="InterPro" id="IPR013766">
    <property type="entry name" value="Thioredoxin_domain"/>
</dbReference>
<keyword evidence="2" id="KW-0413">Isomerase</keyword>
<dbReference type="CDD" id="cd02966">
    <property type="entry name" value="TlpA_like_family"/>
    <property type="match status" value="1"/>
</dbReference>
<dbReference type="InterPro" id="IPR050553">
    <property type="entry name" value="Thioredoxin_ResA/DsbE_sf"/>
</dbReference>
<evidence type="ECO:0000313" key="2">
    <source>
        <dbReference type="EMBL" id="SDG60397.1"/>
    </source>
</evidence>
<gene>
    <name evidence="2" type="ORF">SAMN05421825_3668</name>
</gene>
<dbReference type="GO" id="GO:0016209">
    <property type="term" value="F:antioxidant activity"/>
    <property type="evidence" value="ECO:0007669"/>
    <property type="project" value="InterPro"/>
</dbReference>
<dbReference type="SUPFAM" id="SSF52833">
    <property type="entry name" value="Thioredoxin-like"/>
    <property type="match status" value="1"/>
</dbReference>
<feature type="domain" description="Thioredoxin" evidence="1">
    <location>
        <begin position="29"/>
        <end position="179"/>
    </location>
</feature>
<dbReference type="PANTHER" id="PTHR42852">
    <property type="entry name" value="THIOL:DISULFIDE INTERCHANGE PROTEIN DSBE"/>
    <property type="match status" value="1"/>
</dbReference>
<dbReference type="EMBL" id="FNBH01000005">
    <property type="protein sequence ID" value="SDG60397.1"/>
    <property type="molecule type" value="Genomic_DNA"/>
</dbReference>
<evidence type="ECO:0000259" key="1">
    <source>
        <dbReference type="PROSITE" id="PS51352"/>
    </source>
</evidence>
<dbReference type="PANTHER" id="PTHR42852:SF17">
    <property type="entry name" value="THIOREDOXIN-LIKE PROTEIN HI_1115"/>
    <property type="match status" value="1"/>
</dbReference>
<dbReference type="Gene3D" id="3.40.30.10">
    <property type="entry name" value="Glutaredoxin"/>
    <property type="match status" value="1"/>
</dbReference>
<dbReference type="InterPro" id="IPR036249">
    <property type="entry name" value="Thioredoxin-like_sf"/>
</dbReference>
<dbReference type="AlphaFoldDB" id="A0A1G7VL41"/>
<dbReference type="Proteomes" id="UP000199203">
    <property type="component" value="Unassembled WGS sequence"/>
</dbReference>
<dbReference type="GO" id="GO:0016491">
    <property type="term" value="F:oxidoreductase activity"/>
    <property type="evidence" value="ECO:0007669"/>
    <property type="project" value="InterPro"/>
</dbReference>
<dbReference type="InterPro" id="IPR000866">
    <property type="entry name" value="AhpC/TSA"/>
</dbReference>
<accession>A0A1G7VL41</accession>
<dbReference type="RefSeq" id="WP_089875022.1">
    <property type="nucleotide sequence ID" value="NZ_FNBH01000005.1"/>
</dbReference>